<dbReference type="Proteomes" id="UP000063699">
    <property type="component" value="Chromosome"/>
</dbReference>
<dbReference type="KEGG" id="kphy:AOZ06_18105"/>
<name>A0A0N9HNM9_9PSEU</name>
<protein>
    <submittedName>
        <fullName evidence="1">Uncharacterized protein</fullName>
    </submittedName>
</protein>
<organism evidence="1 2">
    <name type="scientific">Kibdelosporangium phytohabitans</name>
    <dbReference type="NCBI Taxonomy" id="860235"/>
    <lineage>
        <taxon>Bacteria</taxon>
        <taxon>Bacillati</taxon>
        <taxon>Actinomycetota</taxon>
        <taxon>Actinomycetes</taxon>
        <taxon>Pseudonocardiales</taxon>
        <taxon>Pseudonocardiaceae</taxon>
        <taxon>Kibdelosporangium</taxon>
    </lineage>
</organism>
<evidence type="ECO:0000313" key="2">
    <source>
        <dbReference type="Proteomes" id="UP000063699"/>
    </source>
</evidence>
<keyword evidence="2" id="KW-1185">Reference proteome</keyword>
<reference evidence="1 2" key="1">
    <citation type="submission" date="2015-07" db="EMBL/GenBank/DDBJ databases">
        <title>Genome sequencing of Kibdelosporangium phytohabitans.</title>
        <authorList>
            <person name="Qin S."/>
            <person name="Xing K."/>
        </authorList>
    </citation>
    <scope>NUCLEOTIDE SEQUENCE [LARGE SCALE GENOMIC DNA]</scope>
    <source>
        <strain evidence="1 2">KLBMP1111</strain>
    </source>
</reference>
<evidence type="ECO:0000313" key="1">
    <source>
        <dbReference type="EMBL" id="ALG08577.1"/>
    </source>
</evidence>
<dbReference type="OrthoDB" id="3568381at2"/>
<accession>A0A0N9HNM9</accession>
<dbReference type="STRING" id="860235.AOZ06_18105"/>
<sequence>MSKVSIAFDVLHALAVKGMAQAGPLAVSSGVSGDELNEELARITEEGLANHMAGRGLWRITPDGRAKHAQLLHEQLTDDTRQRLRPLYEQFLPLNTTFKETCTRWQIRGGAANDHTDTAYDQGLIGELGEIHAAAAGLIGRLAQVAARFGRYADRLADALTRVRGGEVKAFTGVLNESYHDIWMELHKDLLLSLDIDRATEEARQN</sequence>
<proteinExistence type="predicted"/>
<dbReference type="RefSeq" id="WP_054290484.1">
    <property type="nucleotide sequence ID" value="NZ_CP012752.1"/>
</dbReference>
<gene>
    <name evidence="1" type="ORF">AOZ06_18105</name>
</gene>
<dbReference type="EMBL" id="CP012752">
    <property type="protein sequence ID" value="ALG08577.1"/>
    <property type="molecule type" value="Genomic_DNA"/>
</dbReference>
<dbReference type="AlphaFoldDB" id="A0A0N9HNM9"/>